<comment type="caution">
    <text evidence="6">The sequence shown here is derived from an EMBL/GenBank/DDBJ whole genome shotgun (WGS) entry which is preliminary data.</text>
</comment>
<dbReference type="InterPro" id="IPR046335">
    <property type="entry name" value="LacI/GalR-like_sensor"/>
</dbReference>
<proteinExistence type="predicted"/>
<keyword evidence="7" id="KW-1185">Reference proteome</keyword>
<dbReference type="Gene3D" id="1.10.260.40">
    <property type="entry name" value="lambda repressor-like DNA-binding domains"/>
    <property type="match status" value="1"/>
</dbReference>
<dbReference type="Pfam" id="PF13377">
    <property type="entry name" value="Peripla_BP_3"/>
    <property type="match status" value="1"/>
</dbReference>
<sequence length="350" mass="37468">MRDQVLGGEKEMGSEQKRRGSGITMSDVARAVGVSAMTVSNTFRNPDIVQPETRKRVLAIASKLGYVPNSIAGNLTSGQSRVIAVVTPSIRNSNFADMIICLERALTRAGYHLIISMVETDEKELPAMTALVGRRVDGIVIAGNILTESARELLRKTTIPVVETWNINGPAIDMVAGFSERDAGESATRLLIESGCRRIGLLCVDNPLHSRYGERQRGFEDALKRAGLDSGLVVRIADKSGYGGGATGIADLIDRAADLDGVFCMTDVLAVGALFECQRRGIQVPSDLSIVGFGDYEIAKQIPPGLTTVHSPGDRIGEVAAELILARLNGDPGVNRRVDTGFHLVRRGSA</sequence>
<feature type="region of interest" description="Disordered" evidence="4">
    <location>
        <begin position="1"/>
        <end position="22"/>
    </location>
</feature>
<dbReference type="InterPro" id="IPR028082">
    <property type="entry name" value="Peripla_BP_I"/>
</dbReference>
<dbReference type="GO" id="GO:0003700">
    <property type="term" value="F:DNA-binding transcription factor activity"/>
    <property type="evidence" value="ECO:0007669"/>
    <property type="project" value="TreeGrafter"/>
</dbReference>
<evidence type="ECO:0000259" key="5">
    <source>
        <dbReference type="PROSITE" id="PS50932"/>
    </source>
</evidence>
<protein>
    <submittedName>
        <fullName evidence="6">LacI family DNA-binding transcriptional regulator</fullName>
    </submittedName>
</protein>
<evidence type="ECO:0000256" key="2">
    <source>
        <dbReference type="ARBA" id="ARBA00023125"/>
    </source>
</evidence>
<reference evidence="6" key="1">
    <citation type="submission" date="2019-03" db="EMBL/GenBank/DDBJ databases">
        <title>Afifella sp. nov., isolated from activated sludge.</title>
        <authorList>
            <person name="Li Q."/>
            <person name="Liu Y."/>
        </authorList>
    </citation>
    <scope>NUCLEOTIDE SEQUENCE</scope>
    <source>
        <strain evidence="6">L72</strain>
    </source>
</reference>
<dbReference type="PROSITE" id="PS50932">
    <property type="entry name" value="HTH_LACI_2"/>
    <property type="match status" value="1"/>
</dbReference>
<evidence type="ECO:0000256" key="3">
    <source>
        <dbReference type="ARBA" id="ARBA00023163"/>
    </source>
</evidence>
<dbReference type="Gene3D" id="3.40.50.2300">
    <property type="match status" value="2"/>
</dbReference>
<organism evidence="6 7">
    <name type="scientific">Propylenella binzhouense</name>
    <dbReference type="NCBI Taxonomy" id="2555902"/>
    <lineage>
        <taxon>Bacteria</taxon>
        <taxon>Pseudomonadati</taxon>
        <taxon>Pseudomonadota</taxon>
        <taxon>Alphaproteobacteria</taxon>
        <taxon>Hyphomicrobiales</taxon>
        <taxon>Propylenellaceae</taxon>
        <taxon>Propylenella</taxon>
    </lineage>
</organism>
<feature type="compositionally biased region" description="Basic and acidic residues" evidence="4">
    <location>
        <begin position="1"/>
        <end position="18"/>
    </location>
</feature>
<dbReference type="SUPFAM" id="SSF53822">
    <property type="entry name" value="Periplasmic binding protein-like I"/>
    <property type="match status" value="1"/>
</dbReference>
<evidence type="ECO:0000313" key="6">
    <source>
        <dbReference type="EMBL" id="MYZ46440.1"/>
    </source>
</evidence>
<dbReference type="AlphaFoldDB" id="A0A964T181"/>
<keyword evidence="1" id="KW-0805">Transcription regulation</keyword>
<dbReference type="CDD" id="cd01575">
    <property type="entry name" value="PBP1_GntR"/>
    <property type="match status" value="1"/>
</dbReference>
<dbReference type="PANTHER" id="PTHR30146:SF33">
    <property type="entry name" value="TRANSCRIPTIONAL REGULATOR"/>
    <property type="match status" value="1"/>
</dbReference>
<dbReference type="GO" id="GO:0000976">
    <property type="term" value="F:transcription cis-regulatory region binding"/>
    <property type="evidence" value="ECO:0007669"/>
    <property type="project" value="TreeGrafter"/>
</dbReference>
<dbReference type="EMBL" id="SPKJ01000003">
    <property type="protein sequence ID" value="MYZ46440.1"/>
    <property type="molecule type" value="Genomic_DNA"/>
</dbReference>
<keyword evidence="3" id="KW-0804">Transcription</keyword>
<keyword evidence="2 6" id="KW-0238">DNA-binding</keyword>
<dbReference type="SUPFAM" id="SSF47413">
    <property type="entry name" value="lambda repressor-like DNA-binding domains"/>
    <property type="match status" value="1"/>
</dbReference>
<dbReference type="PANTHER" id="PTHR30146">
    <property type="entry name" value="LACI-RELATED TRANSCRIPTIONAL REPRESSOR"/>
    <property type="match status" value="1"/>
</dbReference>
<dbReference type="Proteomes" id="UP000773614">
    <property type="component" value="Unassembled WGS sequence"/>
</dbReference>
<dbReference type="CDD" id="cd01392">
    <property type="entry name" value="HTH_LacI"/>
    <property type="match status" value="1"/>
</dbReference>
<accession>A0A964T181</accession>
<gene>
    <name evidence="6" type="ORF">E4O86_01725</name>
</gene>
<feature type="domain" description="HTH lacI-type" evidence="5">
    <location>
        <begin position="23"/>
        <end position="77"/>
    </location>
</feature>
<dbReference type="Pfam" id="PF00356">
    <property type="entry name" value="LacI"/>
    <property type="match status" value="1"/>
</dbReference>
<dbReference type="InterPro" id="IPR010982">
    <property type="entry name" value="Lambda_DNA-bd_dom_sf"/>
</dbReference>
<evidence type="ECO:0000313" key="7">
    <source>
        <dbReference type="Proteomes" id="UP000773614"/>
    </source>
</evidence>
<evidence type="ECO:0000256" key="4">
    <source>
        <dbReference type="SAM" id="MobiDB-lite"/>
    </source>
</evidence>
<dbReference type="SMART" id="SM00354">
    <property type="entry name" value="HTH_LACI"/>
    <property type="match status" value="1"/>
</dbReference>
<dbReference type="InterPro" id="IPR000843">
    <property type="entry name" value="HTH_LacI"/>
</dbReference>
<name>A0A964T181_9HYPH</name>
<evidence type="ECO:0000256" key="1">
    <source>
        <dbReference type="ARBA" id="ARBA00023015"/>
    </source>
</evidence>